<dbReference type="Pfam" id="PF07002">
    <property type="entry name" value="Copine"/>
    <property type="match status" value="1"/>
</dbReference>
<dbReference type="Proteomes" id="UP001163046">
    <property type="component" value="Unassembled WGS sequence"/>
</dbReference>
<evidence type="ECO:0000256" key="1">
    <source>
        <dbReference type="SAM" id="MobiDB-lite"/>
    </source>
</evidence>
<dbReference type="OrthoDB" id="5855668at2759"/>
<dbReference type="InterPro" id="IPR045052">
    <property type="entry name" value="Copine"/>
</dbReference>
<dbReference type="GO" id="GO:0071277">
    <property type="term" value="P:cellular response to calcium ion"/>
    <property type="evidence" value="ECO:0007669"/>
    <property type="project" value="TreeGrafter"/>
</dbReference>
<dbReference type="EMBL" id="MU827789">
    <property type="protein sequence ID" value="KAJ7331242.1"/>
    <property type="molecule type" value="Genomic_DNA"/>
</dbReference>
<dbReference type="AlphaFoldDB" id="A0A9X0CGB7"/>
<feature type="region of interest" description="Disordered" evidence="1">
    <location>
        <begin position="293"/>
        <end position="344"/>
    </location>
</feature>
<reference evidence="3" key="1">
    <citation type="submission" date="2023-01" db="EMBL/GenBank/DDBJ databases">
        <title>Genome assembly of the deep-sea coral Lophelia pertusa.</title>
        <authorList>
            <person name="Herrera S."/>
            <person name="Cordes E."/>
        </authorList>
    </citation>
    <scope>NUCLEOTIDE SEQUENCE</scope>
    <source>
        <strain evidence="3">USNM1676648</strain>
        <tissue evidence="3">Polyp</tissue>
    </source>
</reference>
<evidence type="ECO:0000259" key="2">
    <source>
        <dbReference type="Pfam" id="PF07002"/>
    </source>
</evidence>
<feature type="compositionally biased region" description="Polar residues" evidence="1">
    <location>
        <begin position="293"/>
        <end position="335"/>
    </location>
</feature>
<sequence length="344" mass="38353">DPRNANSLHYINPYEQNQYVKALTAVVEFVRIMTHDTIKLIEINIYPECLFCFNLSMHRDKLFPAFGFGARLPPAWQISHEFPLNGNPQNAMCEGIDGVTAAYYHSIQRVQLYGPTNFAPIINQISRIASASHRERPGDEYFVLLMLTDGIISDMAQTKEAIVTAASLPISIIIVGVGPAEFDAMEELDGDTVRLSSRGRYAERDIVQFVPFRDFQTHGTLAADLLTKEVLAEFVPFRDFQTHGALAQDLLTKEVLAELPEQLLSYMTKCMIKPKPPRPIAVDNIMPIMPHSANQTAPFASNQSTPYPVNPSTPSYPSNQSIPYPANQNIPSYPANQGPPYPTN</sequence>
<name>A0A9X0CGB7_9CNID</name>
<dbReference type="InterPro" id="IPR036465">
    <property type="entry name" value="vWFA_dom_sf"/>
</dbReference>
<protein>
    <recommendedName>
        <fullName evidence="2">Copine C-terminal domain-containing protein</fullName>
    </recommendedName>
</protein>
<dbReference type="SUPFAM" id="SSF53300">
    <property type="entry name" value="vWA-like"/>
    <property type="match status" value="1"/>
</dbReference>
<dbReference type="GO" id="GO:0005544">
    <property type="term" value="F:calcium-dependent phospholipid binding"/>
    <property type="evidence" value="ECO:0007669"/>
    <property type="project" value="InterPro"/>
</dbReference>
<gene>
    <name evidence="3" type="ORF">OS493_020024</name>
</gene>
<feature type="domain" description="Copine C-terminal" evidence="2">
    <location>
        <begin position="7"/>
        <end position="233"/>
    </location>
</feature>
<accession>A0A9X0CGB7</accession>
<feature type="non-terminal residue" evidence="3">
    <location>
        <position position="1"/>
    </location>
</feature>
<comment type="caution">
    <text evidence="3">The sequence shown here is derived from an EMBL/GenBank/DDBJ whole genome shotgun (WGS) entry which is preliminary data.</text>
</comment>
<dbReference type="GO" id="GO:0005886">
    <property type="term" value="C:plasma membrane"/>
    <property type="evidence" value="ECO:0007669"/>
    <property type="project" value="TreeGrafter"/>
</dbReference>
<dbReference type="PANTHER" id="PTHR10857">
    <property type="entry name" value="COPINE"/>
    <property type="match status" value="1"/>
</dbReference>
<evidence type="ECO:0000313" key="4">
    <source>
        <dbReference type="Proteomes" id="UP001163046"/>
    </source>
</evidence>
<dbReference type="InterPro" id="IPR010734">
    <property type="entry name" value="Copine_C"/>
</dbReference>
<keyword evidence="4" id="KW-1185">Reference proteome</keyword>
<organism evidence="3 4">
    <name type="scientific">Desmophyllum pertusum</name>
    <dbReference type="NCBI Taxonomy" id="174260"/>
    <lineage>
        <taxon>Eukaryota</taxon>
        <taxon>Metazoa</taxon>
        <taxon>Cnidaria</taxon>
        <taxon>Anthozoa</taxon>
        <taxon>Hexacorallia</taxon>
        <taxon>Scleractinia</taxon>
        <taxon>Caryophylliina</taxon>
        <taxon>Caryophylliidae</taxon>
        <taxon>Desmophyllum</taxon>
    </lineage>
</organism>
<evidence type="ECO:0000313" key="3">
    <source>
        <dbReference type="EMBL" id="KAJ7331242.1"/>
    </source>
</evidence>
<proteinExistence type="predicted"/>
<dbReference type="PANTHER" id="PTHR10857:SF106">
    <property type="entry name" value="C2 DOMAIN-CONTAINING PROTEIN"/>
    <property type="match status" value="1"/>
</dbReference>